<feature type="transmembrane region" description="Helical" evidence="6">
    <location>
        <begin position="99"/>
        <end position="121"/>
    </location>
</feature>
<dbReference type="InterPro" id="IPR007267">
    <property type="entry name" value="GtrA_DPMS_TM"/>
</dbReference>
<protein>
    <submittedName>
        <fullName evidence="8">GtrA family protein</fullName>
    </submittedName>
</protein>
<organism evidence="8 9">
    <name type="scientific">Qipengyuania polymorpha</name>
    <dbReference type="NCBI Taxonomy" id="2867234"/>
    <lineage>
        <taxon>Bacteria</taxon>
        <taxon>Pseudomonadati</taxon>
        <taxon>Pseudomonadota</taxon>
        <taxon>Alphaproteobacteria</taxon>
        <taxon>Sphingomonadales</taxon>
        <taxon>Erythrobacteraceae</taxon>
        <taxon>Qipengyuania</taxon>
    </lineage>
</organism>
<dbReference type="Proteomes" id="UP000783253">
    <property type="component" value="Unassembled WGS sequence"/>
</dbReference>
<dbReference type="Pfam" id="PF04138">
    <property type="entry name" value="GtrA_DPMS_TM"/>
    <property type="match status" value="1"/>
</dbReference>
<evidence type="ECO:0000256" key="1">
    <source>
        <dbReference type="ARBA" id="ARBA00004141"/>
    </source>
</evidence>
<evidence type="ECO:0000313" key="9">
    <source>
        <dbReference type="Proteomes" id="UP000783253"/>
    </source>
</evidence>
<feature type="domain" description="GtrA/DPMS transmembrane" evidence="7">
    <location>
        <begin position="10"/>
        <end position="122"/>
    </location>
</feature>
<dbReference type="RefSeq" id="WP_221573128.1">
    <property type="nucleotide sequence ID" value="NZ_JAIGNK010000002.1"/>
</dbReference>
<evidence type="ECO:0000256" key="4">
    <source>
        <dbReference type="ARBA" id="ARBA00022989"/>
    </source>
</evidence>
<comment type="subcellular location">
    <subcellularLocation>
        <location evidence="1">Membrane</location>
        <topology evidence="1">Multi-pass membrane protein</topology>
    </subcellularLocation>
</comment>
<feature type="transmembrane region" description="Helical" evidence="6">
    <location>
        <begin position="37"/>
        <end position="58"/>
    </location>
</feature>
<keyword evidence="4 6" id="KW-1133">Transmembrane helix</keyword>
<comment type="caution">
    <text evidence="8">The sequence shown here is derived from an EMBL/GenBank/DDBJ whole genome shotgun (WGS) entry which is preliminary data.</text>
</comment>
<dbReference type="EMBL" id="JAIGNK010000002">
    <property type="protein sequence ID" value="MBX7457686.1"/>
    <property type="molecule type" value="Genomic_DNA"/>
</dbReference>
<accession>A0ABS7IW04</accession>
<dbReference type="PANTHER" id="PTHR38459:SF1">
    <property type="entry name" value="PROPHAGE BACTOPRENOL-LINKED GLUCOSE TRANSLOCASE HOMOLOG"/>
    <property type="match status" value="1"/>
</dbReference>
<name>A0ABS7IW04_9SPHN</name>
<comment type="similarity">
    <text evidence="2">Belongs to the GtrA family.</text>
</comment>
<feature type="transmembrane region" description="Helical" evidence="6">
    <location>
        <begin position="70"/>
        <end position="93"/>
    </location>
</feature>
<dbReference type="PANTHER" id="PTHR38459">
    <property type="entry name" value="PROPHAGE BACTOPRENOL-LINKED GLUCOSE TRANSLOCASE HOMOLOG"/>
    <property type="match status" value="1"/>
</dbReference>
<evidence type="ECO:0000256" key="3">
    <source>
        <dbReference type="ARBA" id="ARBA00022692"/>
    </source>
</evidence>
<gene>
    <name evidence="8" type="ORF">K3152_05465</name>
</gene>
<keyword evidence="3 6" id="KW-0812">Transmembrane</keyword>
<evidence type="ECO:0000256" key="5">
    <source>
        <dbReference type="ARBA" id="ARBA00023136"/>
    </source>
</evidence>
<reference evidence="8 9" key="1">
    <citation type="submission" date="2021-08" db="EMBL/GenBank/DDBJ databases">
        <title>Comparative Genomics Analysis of the Genus Qipengyuania Reveals Extensive Genetic Diversity and Metabolic Versatility, Including the Description of Fifteen Novel Species.</title>
        <authorList>
            <person name="Liu Y."/>
        </authorList>
    </citation>
    <scope>NUCLEOTIDE SEQUENCE [LARGE SCALE GENOMIC DNA]</scope>
    <source>
        <strain evidence="8 9">1NDH17</strain>
    </source>
</reference>
<dbReference type="InterPro" id="IPR051401">
    <property type="entry name" value="GtrA_CellWall_Glycosyl"/>
</dbReference>
<evidence type="ECO:0000256" key="6">
    <source>
        <dbReference type="SAM" id="Phobius"/>
    </source>
</evidence>
<evidence type="ECO:0000313" key="8">
    <source>
        <dbReference type="EMBL" id="MBX7457686.1"/>
    </source>
</evidence>
<keyword evidence="9" id="KW-1185">Reference proteome</keyword>
<keyword evidence="5 6" id="KW-0472">Membrane</keyword>
<sequence length="126" mass="13542">MRLVRQLLSFGSVGMLATLAHVAVAYALLTATSINPYAANLAGFLSAVGISFVGNARVTFAYSEAWWPALARFAVVSLTSLGLTTAILAVVEARALPHWTYVLATLAIVPPLTFLLSKFWVFARRT</sequence>
<evidence type="ECO:0000259" key="7">
    <source>
        <dbReference type="Pfam" id="PF04138"/>
    </source>
</evidence>
<evidence type="ECO:0000256" key="2">
    <source>
        <dbReference type="ARBA" id="ARBA00009399"/>
    </source>
</evidence>
<proteinExistence type="inferred from homology"/>